<accession>A0A4R1GIC4</accession>
<feature type="chain" id="PRO_5020833833" evidence="1">
    <location>
        <begin position="21"/>
        <end position="96"/>
    </location>
</feature>
<keyword evidence="1" id="KW-0732">Signal</keyword>
<dbReference type="RefSeq" id="WP_132527013.1">
    <property type="nucleotide sequence ID" value="NZ_SMFV01000004.1"/>
</dbReference>
<dbReference type="AlphaFoldDB" id="A0A4R1GIC4"/>
<comment type="caution">
    <text evidence="2">The sequence shown here is derived from an EMBL/GenBank/DDBJ whole genome shotgun (WGS) entry which is preliminary data.</text>
</comment>
<reference evidence="2 3" key="1">
    <citation type="submission" date="2019-03" db="EMBL/GenBank/DDBJ databases">
        <title>Genomic Encyclopedia of Archaeal and Bacterial Type Strains, Phase II (KMG-II): from individual species to whole genera.</title>
        <authorList>
            <person name="Goeker M."/>
        </authorList>
    </citation>
    <scope>NUCLEOTIDE SEQUENCE [LARGE SCALE GENOMIC DNA]</scope>
    <source>
        <strain evidence="2 3">DSM 24425</strain>
    </source>
</reference>
<evidence type="ECO:0000313" key="2">
    <source>
        <dbReference type="EMBL" id="TCK03992.1"/>
    </source>
</evidence>
<dbReference type="OrthoDB" id="8481628at2"/>
<dbReference type="Proteomes" id="UP000295777">
    <property type="component" value="Unassembled WGS sequence"/>
</dbReference>
<keyword evidence="3" id="KW-1185">Reference proteome</keyword>
<organism evidence="2 3">
    <name type="scientific">Phorcysia thermohydrogeniphila</name>
    <dbReference type="NCBI Taxonomy" id="936138"/>
    <lineage>
        <taxon>Bacteria</taxon>
        <taxon>Pseudomonadati</taxon>
        <taxon>Aquificota</taxon>
        <taxon>Aquificia</taxon>
        <taxon>Desulfurobacteriales</taxon>
        <taxon>Desulfurobacteriaceae</taxon>
        <taxon>Phorcysia</taxon>
    </lineage>
</organism>
<protein>
    <submittedName>
        <fullName evidence="2">Uncharacterized protein</fullName>
    </submittedName>
</protein>
<feature type="signal peptide" evidence="1">
    <location>
        <begin position="1"/>
        <end position="20"/>
    </location>
</feature>
<name>A0A4R1GIC4_9BACT</name>
<proteinExistence type="predicted"/>
<evidence type="ECO:0000313" key="3">
    <source>
        <dbReference type="Proteomes" id="UP000295777"/>
    </source>
</evidence>
<dbReference type="EMBL" id="SMFV01000004">
    <property type="protein sequence ID" value="TCK03992.1"/>
    <property type="molecule type" value="Genomic_DNA"/>
</dbReference>
<gene>
    <name evidence="2" type="ORF">CLV27_1309</name>
</gene>
<sequence length="96" mass="10605">MRTVMLIIALLLSLTIPSFAQNNSNSQNSLPSLIFDGKFKGPFRETVIVRIYDPTYGVVCYLYIPNNVSLKTSIDSSGIHTFLTSFAGNISCVKIK</sequence>
<evidence type="ECO:0000256" key="1">
    <source>
        <dbReference type="SAM" id="SignalP"/>
    </source>
</evidence>